<evidence type="ECO:0000256" key="1">
    <source>
        <dbReference type="ARBA" id="ARBA00004613"/>
    </source>
</evidence>
<dbReference type="GO" id="GO:0004601">
    <property type="term" value="F:peroxidase activity"/>
    <property type="evidence" value="ECO:0007669"/>
    <property type="project" value="UniProtKB-KW"/>
</dbReference>
<keyword evidence="3" id="KW-0575">Peroxidase</keyword>
<keyword evidence="4" id="KW-0325">Glycoprotein</keyword>
<reference evidence="5" key="1">
    <citation type="submission" date="2020-11" db="EMBL/GenBank/DDBJ databases">
        <authorList>
            <person name="Tran Van P."/>
        </authorList>
    </citation>
    <scope>NUCLEOTIDE SEQUENCE</scope>
</reference>
<dbReference type="PROSITE" id="PS50292">
    <property type="entry name" value="PEROXIDASE_3"/>
    <property type="match status" value="1"/>
</dbReference>
<dbReference type="AlphaFoldDB" id="A0A7R9JE00"/>
<dbReference type="Gene3D" id="1.10.640.10">
    <property type="entry name" value="Haem peroxidase domain superfamily, animal type"/>
    <property type="match status" value="1"/>
</dbReference>
<name>A0A7R9JE00_TIMCA</name>
<evidence type="ECO:0000256" key="3">
    <source>
        <dbReference type="ARBA" id="ARBA00022559"/>
    </source>
</evidence>
<dbReference type="InterPro" id="IPR010255">
    <property type="entry name" value="Haem_peroxidase_sf"/>
</dbReference>
<dbReference type="SUPFAM" id="SSF48113">
    <property type="entry name" value="Heme-dependent peroxidases"/>
    <property type="match status" value="1"/>
</dbReference>
<proteinExistence type="predicted"/>
<protein>
    <submittedName>
        <fullName evidence="5">(California timema) hypothetical protein</fullName>
    </submittedName>
</protein>
<dbReference type="PANTHER" id="PTHR11475:SF4">
    <property type="entry name" value="CHORION PEROXIDASE"/>
    <property type="match status" value="1"/>
</dbReference>
<evidence type="ECO:0000256" key="4">
    <source>
        <dbReference type="ARBA" id="ARBA00023180"/>
    </source>
</evidence>
<evidence type="ECO:0000256" key="2">
    <source>
        <dbReference type="ARBA" id="ARBA00022525"/>
    </source>
</evidence>
<comment type="subcellular location">
    <subcellularLocation>
        <location evidence="1">Secreted</location>
    </subcellularLocation>
</comment>
<dbReference type="GO" id="GO:0005576">
    <property type="term" value="C:extracellular region"/>
    <property type="evidence" value="ECO:0007669"/>
    <property type="project" value="UniProtKB-SubCell"/>
</dbReference>
<evidence type="ECO:0000313" key="5">
    <source>
        <dbReference type="EMBL" id="CAD7577586.1"/>
    </source>
</evidence>
<accession>A0A7R9JE00</accession>
<keyword evidence="3" id="KW-0560">Oxidoreductase</keyword>
<organism evidence="5">
    <name type="scientific">Timema californicum</name>
    <name type="common">California timema</name>
    <name type="synonym">Walking stick</name>
    <dbReference type="NCBI Taxonomy" id="61474"/>
    <lineage>
        <taxon>Eukaryota</taxon>
        <taxon>Metazoa</taxon>
        <taxon>Ecdysozoa</taxon>
        <taxon>Arthropoda</taxon>
        <taxon>Hexapoda</taxon>
        <taxon>Insecta</taxon>
        <taxon>Pterygota</taxon>
        <taxon>Neoptera</taxon>
        <taxon>Polyneoptera</taxon>
        <taxon>Phasmatodea</taxon>
        <taxon>Timematodea</taxon>
        <taxon>Timematoidea</taxon>
        <taxon>Timematidae</taxon>
        <taxon>Timema</taxon>
    </lineage>
</organism>
<keyword evidence="2" id="KW-0964">Secreted</keyword>
<dbReference type="EMBL" id="OE185836">
    <property type="protein sequence ID" value="CAD7577586.1"/>
    <property type="molecule type" value="Genomic_DNA"/>
</dbReference>
<dbReference type="InterPro" id="IPR019791">
    <property type="entry name" value="Haem_peroxidase_animal"/>
</dbReference>
<sequence length="340" mass="37880">MELSCSVPRTSLTTAVESCLLMGVKMADNVRYQERQMLSLGVRLRHGTPDMGHHYNNLAGREARIINQMNEPIIIGAQLLQRQFSDSLGLSYNNTAEQLLSQGLEIGGVTEGTMCRRVRQGHCKDLNSRPFRSLDGSCNNIANPTWGMSQTALNRLLPTRLALFSISVSGAPLPNARLLSRTFFPDRDLENQEWTLIAMLWGQMASHDLALVPMVQIDVDREEISQRETQGKAQFDKYAEQLKWPTGEPKGRTEGIQCCSDDGESILPAQLLHPACMPLFISSEDRFYSAFSQHCMNFVRSMTTVGQDCKLSSAEQAIALTHHHLSLGIVTQLPTVFKSV</sequence>
<dbReference type="PANTHER" id="PTHR11475">
    <property type="entry name" value="OXIDASE/PEROXIDASE"/>
    <property type="match status" value="1"/>
</dbReference>
<dbReference type="InterPro" id="IPR037120">
    <property type="entry name" value="Haem_peroxidase_sf_animal"/>
</dbReference>
<dbReference type="GO" id="GO:0006979">
    <property type="term" value="P:response to oxidative stress"/>
    <property type="evidence" value="ECO:0007669"/>
    <property type="project" value="InterPro"/>
</dbReference>
<dbReference type="GO" id="GO:0020037">
    <property type="term" value="F:heme binding"/>
    <property type="evidence" value="ECO:0007669"/>
    <property type="project" value="InterPro"/>
</dbReference>
<dbReference type="Pfam" id="PF03098">
    <property type="entry name" value="An_peroxidase"/>
    <property type="match status" value="2"/>
</dbReference>
<gene>
    <name evidence="5" type="ORF">TCMB3V08_LOCUS10134</name>
</gene>